<keyword evidence="2" id="KW-1185">Reference proteome</keyword>
<dbReference type="EMBL" id="CP063450">
    <property type="protein sequence ID" value="QOW00491.1"/>
    <property type="molecule type" value="Genomic_DNA"/>
</dbReference>
<accession>A0A7M2XU81</accession>
<reference evidence="1 2" key="1">
    <citation type="submission" date="2020-10" db="EMBL/GenBank/DDBJ databases">
        <title>Whole genome sequence of oil-degrading bacteria Rhodococcus pyridinivorans strain 5Ap.</title>
        <authorList>
            <person name="Akhremchuk A.E."/>
            <person name="Valentovich L.N."/>
            <person name="Charniauskaya M.I."/>
            <person name="Bukliarevich H.A."/>
            <person name="Titok M.A."/>
        </authorList>
    </citation>
    <scope>NUCLEOTIDE SEQUENCE [LARGE SCALE GENOMIC DNA]</scope>
    <source>
        <strain evidence="1 2">5Ap</strain>
    </source>
</reference>
<name>A0A7M2XU81_9NOCA</name>
<proteinExistence type="predicted"/>
<dbReference type="InterPro" id="IPR006448">
    <property type="entry name" value="Phage_term_ssu_P27"/>
</dbReference>
<gene>
    <name evidence="1" type="ORF">INP59_09305</name>
</gene>
<dbReference type="Proteomes" id="UP000593818">
    <property type="component" value="Chromosome"/>
</dbReference>
<dbReference type="RefSeq" id="WP_175427939.1">
    <property type="nucleotide sequence ID" value="NZ_CP040719.1"/>
</dbReference>
<dbReference type="AlphaFoldDB" id="A0A7M2XU81"/>
<dbReference type="Pfam" id="PF05119">
    <property type="entry name" value="Terminase_4"/>
    <property type="match status" value="1"/>
</dbReference>
<sequence length="162" mass="17428">MSTPAWKDPKKLQIVGVTVPRDGSENEAVLAKRRAILDTIGPPPDRLDDADKVIWCEVRDKLAKAEATFIDESHLPALEAFVGAVAVMRSARAQLAVDGLTKPGQKSESVRHPAASIYFDASRAARAWAAELGLTPNAAARLLKSVRDEANPFADDADNPFA</sequence>
<protein>
    <submittedName>
        <fullName evidence="1">P27 family phage terminase small subunit</fullName>
    </submittedName>
</protein>
<evidence type="ECO:0000313" key="2">
    <source>
        <dbReference type="Proteomes" id="UP000593818"/>
    </source>
</evidence>
<evidence type="ECO:0000313" key="1">
    <source>
        <dbReference type="EMBL" id="QOW00491.1"/>
    </source>
</evidence>
<organism evidence="1 2">
    <name type="scientific">Rhodococcus pyridinivorans</name>
    <dbReference type="NCBI Taxonomy" id="103816"/>
    <lineage>
        <taxon>Bacteria</taxon>
        <taxon>Bacillati</taxon>
        <taxon>Actinomycetota</taxon>
        <taxon>Actinomycetes</taxon>
        <taxon>Mycobacteriales</taxon>
        <taxon>Nocardiaceae</taxon>
        <taxon>Rhodococcus</taxon>
    </lineage>
</organism>